<organism evidence="3 4">
    <name type="scientific">Quadrisphaera setariae</name>
    <dbReference type="NCBI Taxonomy" id="2593304"/>
    <lineage>
        <taxon>Bacteria</taxon>
        <taxon>Bacillati</taxon>
        <taxon>Actinomycetota</taxon>
        <taxon>Actinomycetes</taxon>
        <taxon>Kineosporiales</taxon>
        <taxon>Kineosporiaceae</taxon>
        <taxon>Quadrisphaera</taxon>
    </lineage>
</organism>
<proteinExistence type="predicted"/>
<dbReference type="InterPro" id="IPR019692">
    <property type="entry name" value="CFP-6_PH"/>
</dbReference>
<dbReference type="EMBL" id="VKAC01000002">
    <property type="protein sequence ID" value="TXR57669.1"/>
    <property type="molecule type" value="Genomic_DNA"/>
</dbReference>
<protein>
    <submittedName>
        <fullName evidence="3">PH domain-containing protein</fullName>
    </submittedName>
</protein>
<reference evidence="3 4" key="1">
    <citation type="submission" date="2019-07" db="EMBL/GenBank/DDBJ databases">
        <title>Quadrisphaera sp. strain DD2A genome sequencing and assembly.</title>
        <authorList>
            <person name="Kim I."/>
        </authorList>
    </citation>
    <scope>NUCLEOTIDE SEQUENCE [LARGE SCALE GENOMIC DNA]</scope>
    <source>
        <strain evidence="3 4">DD2A</strain>
    </source>
</reference>
<accession>A0A5C8ZKH8</accession>
<dbReference type="AlphaFoldDB" id="A0A5C8ZKH8"/>
<keyword evidence="4" id="KW-1185">Reference proteome</keyword>
<keyword evidence="1" id="KW-0812">Transmembrane</keyword>
<dbReference type="Pfam" id="PF10756">
    <property type="entry name" value="bPH_6"/>
    <property type="match status" value="1"/>
</dbReference>
<comment type="caution">
    <text evidence="3">The sequence shown here is derived from an EMBL/GenBank/DDBJ whole genome shotgun (WGS) entry which is preliminary data.</text>
</comment>
<gene>
    <name evidence="3" type="ORF">FMM08_04280</name>
</gene>
<evidence type="ECO:0000313" key="4">
    <source>
        <dbReference type="Proteomes" id="UP000321234"/>
    </source>
</evidence>
<evidence type="ECO:0000313" key="3">
    <source>
        <dbReference type="EMBL" id="TXR57669.1"/>
    </source>
</evidence>
<sequence>MSRALGVAAVVLFTGLAAFVVEQTVWDRLGFFVVGLAVMAFCEMQARVVAVPDERGLFVRNLVRRQRVEWAEVVGVSFGGGRPWVQLDLSDGDTLAVMGVQRADGERGAAEADRLATLVALHSR</sequence>
<feature type="domain" description="Low molecular weight protein antigen 6 PH" evidence="2">
    <location>
        <begin position="53"/>
        <end position="114"/>
    </location>
</feature>
<name>A0A5C8ZKH8_9ACTN</name>
<dbReference type="OrthoDB" id="3824918at2"/>
<keyword evidence="1" id="KW-1133">Transmembrane helix</keyword>
<evidence type="ECO:0000256" key="1">
    <source>
        <dbReference type="SAM" id="Phobius"/>
    </source>
</evidence>
<feature type="transmembrane region" description="Helical" evidence="1">
    <location>
        <begin position="29"/>
        <end position="50"/>
    </location>
</feature>
<dbReference type="Proteomes" id="UP000321234">
    <property type="component" value="Unassembled WGS sequence"/>
</dbReference>
<keyword evidence="1" id="KW-0472">Membrane</keyword>
<evidence type="ECO:0000259" key="2">
    <source>
        <dbReference type="Pfam" id="PF10756"/>
    </source>
</evidence>